<evidence type="ECO:0000256" key="1">
    <source>
        <dbReference type="SAM" id="Phobius"/>
    </source>
</evidence>
<organism evidence="2 3">
    <name type="scientific">Chlorobium limicola</name>
    <dbReference type="NCBI Taxonomy" id="1092"/>
    <lineage>
        <taxon>Bacteria</taxon>
        <taxon>Pseudomonadati</taxon>
        <taxon>Chlorobiota</taxon>
        <taxon>Chlorobiia</taxon>
        <taxon>Chlorobiales</taxon>
        <taxon>Chlorobiaceae</taxon>
        <taxon>Chlorobium/Pelodictyon group</taxon>
        <taxon>Chlorobium</taxon>
    </lineage>
</organism>
<reference evidence="2 3" key="1">
    <citation type="submission" date="2015-10" db="EMBL/GenBank/DDBJ databases">
        <title>Draft Genome Sequence of Chlorobium limicola strain Frasassi Growing under Artificial Lighting in the Frasassi Cave System.</title>
        <authorList>
            <person name="Mansor M."/>
            <person name="Macalady J."/>
        </authorList>
    </citation>
    <scope>NUCLEOTIDE SEQUENCE [LARGE SCALE GENOMIC DNA]</scope>
    <source>
        <strain evidence="2 3">Frasassi</strain>
    </source>
</reference>
<comment type="caution">
    <text evidence="2">The sequence shown here is derived from an EMBL/GenBank/DDBJ whole genome shotgun (WGS) entry which is preliminary data.</text>
</comment>
<keyword evidence="1" id="KW-0472">Membrane</keyword>
<evidence type="ECO:0000313" key="2">
    <source>
        <dbReference type="EMBL" id="KUL32859.1"/>
    </source>
</evidence>
<evidence type="ECO:0000313" key="3">
    <source>
        <dbReference type="Proteomes" id="UP000053937"/>
    </source>
</evidence>
<gene>
    <name evidence="2" type="ORF">ASB62_01015</name>
</gene>
<feature type="transmembrane region" description="Helical" evidence="1">
    <location>
        <begin position="59"/>
        <end position="80"/>
    </location>
</feature>
<keyword evidence="3" id="KW-1185">Reference proteome</keyword>
<proteinExistence type="predicted"/>
<keyword evidence="1" id="KW-1133">Transmembrane helix</keyword>
<keyword evidence="1" id="KW-0812">Transmembrane</keyword>
<dbReference type="Proteomes" id="UP000053937">
    <property type="component" value="Unassembled WGS sequence"/>
</dbReference>
<dbReference type="RefSeq" id="WP_059138227.1">
    <property type="nucleotide sequence ID" value="NZ_LMBR01000011.1"/>
</dbReference>
<dbReference type="EMBL" id="LMBR01000011">
    <property type="protein sequence ID" value="KUL32859.1"/>
    <property type="molecule type" value="Genomic_DNA"/>
</dbReference>
<name>A0A117MS69_CHLLI</name>
<dbReference type="OrthoDB" id="597678at2"/>
<feature type="transmembrane region" description="Helical" evidence="1">
    <location>
        <begin position="101"/>
        <end position="126"/>
    </location>
</feature>
<feature type="transmembrane region" description="Helical" evidence="1">
    <location>
        <begin position="146"/>
        <end position="166"/>
    </location>
</feature>
<sequence length="172" mass="19003">MAIRLTKTPAQPGLFLWVSITLLWGTVFFFTSAFMLGVASRQLSMGFFELPGSDLFRVYGFHIPVLLLFALMAMMVKNVLDPKGEKQMQRQKSVVDGRRERYFVSFAGSMATSFFFTALTATTFIWSSGFTGLRVDLPPAVIVTAAVFNIAAGLAASMFVGIIFMITKVGRK</sequence>
<protein>
    <submittedName>
        <fullName evidence="2">Uncharacterized protein</fullName>
    </submittedName>
</protein>
<feature type="transmembrane region" description="Helical" evidence="1">
    <location>
        <begin position="14"/>
        <end position="39"/>
    </location>
</feature>
<dbReference type="AlphaFoldDB" id="A0A117MS69"/>
<accession>A0A117MS69</accession>